<accession>A0AA35WHR7</accession>
<evidence type="ECO:0000256" key="1">
    <source>
        <dbReference type="SAM" id="MobiDB-lite"/>
    </source>
</evidence>
<dbReference type="EMBL" id="CASHTH010001919">
    <property type="protein sequence ID" value="CAI8021878.1"/>
    <property type="molecule type" value="Genomic_DNA"/>
</dbReference>
<dbReference type="AlphaFoldDB" id="A0AA35WHR7"/>
<gene>
    <name evidence="2" type="ORF">GBAR_LOCUS12892</name>
</gene>
<feature type="non-terminal residue" evidence="2">
    <location>
        <position position="195"/>
    </location>
</feature>
<comment type="caution">
    <text evidence="2">The sequence shown here is derived from an EMBL/GenBank/DDBJ whole genome shotgun (WGS) entry which is preliminary data.</text>
</comment>
<keyword evidence="3" id="KW-1185">Reference proteome</keyword>
<sequence length="195" mass="21920">MQQILSQESYYATSQCFINPRRGATRYNSYHFRQLDGPMLPVCSTTMYELYGSPEQESVGEITDDVSPADKPSAHPHTSQKKKKARATASKGAEPMPKPLLHLNTKEGVRDCLTKGLQMLVDEKGERKFIIQLSARLGKVMWSRFKGSVYRKDYSLEGLVQLLSSKSSMGKNIFNPIVESAGVRHLRSSFSDKKV</sequence>
<name>A0AA35WHR7_GEOBA</name>
<organism evidence="2 3">
    <name type="scientific">Geodia barretti</name>
    <name type="common">Barrett's horny sponge</name>
    <dbReference type="NCBI Taxonomy" id="519541"/>
    <lineage>
        <taxon>Eukaryota</taxon>
        <taxon>Metazoa</taxon>
        <taxon>Porifera</taxon>
        <taxon>Demospongiae</taxon>
        <taxon>Heteroscleromorpha</taxon>
        <taxon>Tetractinellida</taxon>
        <taxon>Astrophorina</taxon>
        <taxon>Geodiidae</taxon>
        <taxon>Geodia</taxon>
    </lineage>
</organism>
<dbReference type="Proteomes" id="UP001174909">
    <property type="component" value="Unassembled WGS sequence"/>
</dbReference>
<feature type="region of interest" description="Disordered" evidence="1">
    <location>
        <begin position="59"/>
        <end position="101"/>
    </location>
</feature>
<evidence type="ECO:0000313" key="2">
    <source>
        <dbReference type="EMBL" id="CAI8021878.1"/>
    </source>
</evidence>
<proteinExistence type="predicted"/>
<protein>
    <submittedName>
        <fullName evidence="2">Uncharacterized protein</fullName>
    </submittedName>
</protein>
<reference evidence="2" key="1">
    <citation type="submission" date="2023-03" db="EMBL/GenBank/DDBJ databases">
        <authorList>
            <person name="Steffen K."/>
            <person name="Cardenas P."/>
        </authorList>
    </citation>
    <scope>NUCLEOTIDE SEQUENCE</scope>
</reference>
<evidence type="ECO:0000313" key="3">
    <source>
        <dbReference type="Proteomes" id="UP001174909"/>
    </source>
</evidence>